<proteinExistence type="predicted"/>
<dbReference type="InterPro" id="IPR003594">
    <property type="entry name" value="HATPase_dom"/>
</dbReference>
<keyword evidence="10" id="KW-1133">Transmembrane helix</keyword>
<feature type="domain" description="DUF7134" evidence="13">
    <location>
        <begin position="61"/>
        <end position="174"/>
    </location>
</feature>
<keyword evidence="7" id="KW-0067">ATP-binding</keyword>
<feature type="transmembrane region" description="Helical" evidence="10">
    <location>
        <begin position="155"/>
        <end position="173"/>
    </location>
</feature>
<dbReference type="InterPro" id="IPR011712">
    <property type="entry name" value="Sig_transdc_His_kin_sub3_dim/P"/>
</dbReference>
<dbReference type="GO" id="GO:0005524">
    <property type="term" value="F:ATP binding"/>
    <property type="evidence" value="ECO:0007669"/>
    <property type="project" value="UniProtKB-KW"/>
</dbReference>
<evidence type="ECO:0000259" key="13">
    <source>
        <dbReference type="Pfam" id="PF23539"/>
    </source>
</evidence>
<evidence type="ECO:0000313" key="15">
    <source>
        <dbReference type="Proteomes" id="UP000319263"/>
    </source>
</evidence>
<dbReference type="Pfam" id="PF02518">
    <property type="entry name" value="HATPase_c"/>
    <property type="match status" value="1"/>
</dbReference>
<keyword evidence="10" id="KW-0472">Membrane</keyword>
<dbReference type="OrthoDB" id="227596at2"/>
<name>A0A516PVC9_9ACTN</name>
<organism evidence="14 15">
    <name type="scientific">Microlunatus elymi</name>
    <dbReference type="NCBI Taxonomy" id="2596828"/>
    <lineage>
        <taxon>Bacteria</taxon>
        <taxon>Bacillati</taxon>
        <taxon>Actinomycetota</taxon>
        <taxon>Actinomycetes</taxon>
        <taxon>Propionibacteriales</taxon>
        <taxon>Propionibacteriaceae</taxon>
        <taxon>Microlunatus</taxon>
    </lineage>
</organism>
<keyword evidence="4" id="KW-0808">Transferase</keyword>
<reference evidence="14 15" key="1">
    <citation type="submission" date="2019-07" db="EMBL/GenBank/DDBJ databases">
        <title>Microlunatus dokdonensis sp. nov. isolated from the rhizospheric soil of the wild plant Elymus tsukushiensis.</title>
        <authorList>
            <person name="Ghim S.-Y."/>
            <person name="Hwang Y.-J."/>
            <person name="Son J.-S."/>
            <person name="Shin J.-H."/>
        </authorList>
    </citation>
    <scope>NUCLEOTIDE SEQUENCE [LARGE SCALE GENOMIC DNA]</scope>
    <source>
        <strain evidence="14 15">KUDC0627</strain>
    </source>
</reference>
<dbReference type="RefSeq" id="WP_143985092.1">
    <property type="nucleotide sequence ID" value="NZ_CP041692.1"/>
</dbReference>
<evidence type="ECO:0000256" key="9">
    <source>
        <dbReference type="SAM" id="MobiDB-lite"/>
    </source>
</evidence>
<evidence type="ECO:0000256" key="8">
    <source>
        <dbReference type="ARBA" id="ARBA00023012"/>
    </source>
</evidence>
<accession>A0A516PVC9</accession>
<dbReference type="Pfam" id="PF23539">
    <property type="entry name" value="DUF7134"/>
    <property type="match status" value="1"/>
</dbReference>
<dbReference type="CDD" id="cd16917">
    <property type="entry name" value="HATPase_UhpB-NarQ-NarX-like"/>
    <property type="match status" value="1"/>
</dbReference>
<feature type="transmembrane region" description="Helical" evidence="10">
    <location>
        <begin position="193"/>
        <end position="212"/>
    </location>
</feature>
<evidence type="ECO:0000256" key="3">
    <source>
        <dbReference type="ARBA" id="ARBA00022553"/>
    </source>
</evidence>
<dbReference type="PANTHER" id="PTHR24421">
    <property type="entry name" value="NITRATE/NITRITE SENSOR PROTEIN NARX-RELATED"/>
    <property type="match status" value="1"/>
</dbReference>
<dbReference type="EC" id="2.7.13.3" evidence="2"/>
<keyword evidence="3" id="KW-0597">Phosphoprotein</keyword>
<gene>
    <name evidence="14" type="ORF">FOE78_03535</name>
</gene>
<feature type="compositionally biased region" description="Polar residues" evidence="9">
    <location>
        <begin position="402"/>
        <end position="412"/>
    </location>
</feature>
<dbReference type="InterPro" id="IPR055558">
    <property type="entry name" value="DUF7134"/>
</dbReference>
<evidence type="ECO:0000313" key="14">
    <source>
        <dbReference type="EMBL" id="QDP95110.1"/>
    </source>
</evidence>
<keyword evidence="10" id="KW-0812">Transmembrane</keyword>
<comment type="catalytic activity">
    <reaction evidence="1">
        <text>ATP + protein L-histidine = ADP + protein N-phospho-L-histidine.</text>
        <dbReference type="EC" id="2.7.13.3"/>
    </reaction>
</comment>
<evidence type="ECO:0000256" key="4">
    <source>
        <dbReference type="ARBA" id="ARBA00022679"/>
    </source>
</evidence>
<feature type="transmembrane region" description="Helical" evidence="10">
    <location>
        <begin position="106"/>
        <end position="121"/>
    </location>
</feature>
<dbReference type="Gene3D" id="3.30.565.10">
    <property type="entry name" value="Histidine kinase-like ATPase, C-terminal domain"/>
    <property type="match status" value="1"/>
</dbReference>
<evidence type="ECO:0000256" key="10">
    <source>
        <dbReference type="SAM" id="Phobius"/>
    </source>
</evidence>
<evidence type="ECO:0000256" key="5">
    <source>
        <dbReference type="ARBA" id="ARBA00022741"/>
    </source>
</evidence>
<keyword evidence="8" id="KW-0902">Two-component regulatory system</keyword>
<dbReference type="GO" id="GO:0016020">
    <property type="term" value="C:membrane"/>
    <property type="evidence" value="ECO:0007669"/>
    <property type="project" value="InterPro"/>
</dbReference>
<evidence type="ECO:0000259" key="11">
    <source>
        <dbReference type="Pfam" id="PF02518"/>
    </source>
</evidence>
<evidence type="ECO:0000256" key="7">
    <source>
        <dbReference type="ARBA" id="ARBA00022840"/>
    </source>
</evidence>
<protein>
    <recommendedName>
        <fullName evidence="2">histidine kinase</fullName>
        <ecNumber evidence="2">2.7.13.3</ecNumber>
    </recommendedName>
</protein>
<sequence length="459" mass="50163">MSAPAGSTSYDGPPPGRDVHISDSLSELMPSIDPPYPGWHRPAPGPVGRRADLVAAIALCVAAVITMPLYPWAGLASPTHAPLWLELIWSAVLTVPLIWRRQHPNLVALIVAAAFLAGGIAFGVSLFFHNIALFVAFYTVGAWEPNRQRARWTRLLIMAGMFAWLIIAIFIYATRPMTDAPAQTGPFSPFVSIALIQLLTNATFFVGAYYLGNRSYAQAIEQDTLLRRTQELAEERARSTRQAIMLERLRIARELHDVVAHHVSVMGVQAGAARLALDRSPDTSRVALDQIESSARDAIEELRGILGTLRDEPGTPDQSKINSAPTIGVQRLDELVQQLIMDGMPVRLEVIGEPRPLPSVTDLNIYRITQEALTNVRKHAGPRATADVRLRYYPDEVEIEISNSGSQRPTRGNGTGLGQQGIRERVAASGGTVELGPLQRGGYLVRARMPLPRPTGSRP</sequence>
<dbReference type="InterPro" id="IPR036890">
    <property type="entry name" value="HATPase_C_sf"/>
</dbReference>
<evidence type="ECO:0000259" key="12">
    <source>
        <dbReference type="Pfam" id="PF07730"/>
    </source>
</evidence>
<dbReference type="KEGG" id="mik:FOE78_03535"/>
<dbReference type="Pfam" id="PF07730">
    <property type="entry name" value="HisKA_3"/>
    <property type="match status" value="1"/>
</dbReference>
<feature type="transmembrane region" description="Helical" evidence="10">
    <location>
        <begin position="51"/>
        <end position="70"/>
    </location>
</feature>
<feature type="domain" description="Histidine kinase/HSP90-like ATPase" evidence="11">
    <location>
        <begin position="364"/>
        <end position="452"/>
    </location>
</feature>
<feature type="transmembrane region" description="Helical" evidence="10">
    <location>
        <begin position="82"/>
        <end position="99"/>
    </location>
</feature>
<dbReference type="InterPro" id="IPR050482">
    <property type="entry name" value="Sensor_HK_TwoCompSys"/>
</dbReference>
<dbReference type="Proteomes" id="UP000319263">
    <property type="component" value="Chromosome"/>
</dbReference>
<feature type="domain" description="Signal transduction histidine kinase subgroup 3 dimerisation and phosphoacceptor" evidence="12">
    <location>
        <begin position="247"/>
        <end position="311"/>
    </location>
</feature>
<dbReference type="PANTHER" id="PTHR24421:SF10">
    <property type="entry name" value="NITRATE_NITRITE SENSOR PROTEIN NARQ"/>
    <property type="match status" value="1"/>
</dbReference>
<evidence type="ECO:0000256" key="2">
    <source>
        <dbReference type="ARBA" id="ARBA00012438"/>
    </source>
</evidence>
<keyword evidence="5" id="KW-0547">Nucleotide-binding</keyword>
<dbReference type="GO" id="GO:0000155">
    <property type="term" value="F:phosphorelay sensor kinase activity"/>
    <property type="evidence" value="ECO:0007669"/>
    <property type="project" value="InterPro"/>
</dbReference>
<dbReference type="GO" id="GO:0046983">
    <property type="term" value="F:protein dimerization activity"/>
    <property type="evidence" value="ECO:0007669"/>
    <property type="project" value="InterPro"/>
</dbReference>
<dbReference type="SUPFAM" id="SSF55874">
    <property type="entry name" value="ATPase domain of HSP90 chaperone/DNA topoisomerase II/histidine kinase"/>
    <property type="match status" value="1"/>
</dbReference>
<keyword evidence="6 14" id="KW-0418">Kinase</keyword>
<dbReference type="AlphaFoldDB" id="A0A516PVC9"/>
<evidence type="ECO:0000256" key="6">
    <source>
        <dbReference type="ARBA" id="ARBA00022777"/>
    </source>
</evidence>
<dbReference type="EMBL" id="CP041692">
    <property type="protein sequence ID" value="QDP95110.1"/>
    <property type="molecule type" value="Genomic_DNA"/>
</dbReference>
<feature type="region of interest" description="Disordered" evidence="9">
    <location>
        <begin position="402"/>
        <end position="421"/>
    </location>
</feature>
<keyword evidence="15" id="KW-1185">Reference proteome</keyword>
<dbReference type="Gene3D" id="1.20.5.1930">
    <property type="match status" value="1"/>
</dbReference>
<evidence type="ECO:0000256" key="1">
    <source>
        <dbReference type="ARBA" id="ARBA00000085"/>
    </source>
</evidence>